<dbReference type="InterPro" id="IPR002589">
    <property type="entry name" value="Macro_dom"/>
</dbReference>
<dbReference type="PANTHER" id="PTHR11106:SF111">
    <property type="entry name" value="MACRO DOMAIN-CONTAINING PROTEIN"/>
    <property type="match status" value="1"/>
</dbReference>
<dbReference type="PROSITE" id="PS51154">
    <property type="entry name" value="MACRO"/>
    <property type="match status" value="1"/>
</dbReference>
<evidence type="ECO:0000313" key="4">
    <source>
        <dbReference type="Proteomes" id="UP000596742"/>
    </source>
</evidence>
<reference evidence="3" key="1">
    <citation type="submission" date="2018-11" db="EMBL/GenBank/DDBJ databases">
        <authorList>
            <person name="Alioto T."/>
            <person name="Alioto T."/>
        </authorList>
    </citation>
    <scope>NUCLEOTIDE SEQUENCE</scope>
</reference>
<dbReference type="InterPro" id="IPR057044">
    <property type="entry name" value="PARP14_KH_1"/>
</dbReference>
<proteinExistence type="predicted"/>
<protein>
    <recommendedName>
        <fullName evidence="2">Macro domain-containing protein</fullName>
    </recommendedName>
</protein>
<feature type="compositionally biased region" description="Polar residues" evidence="1">
    <location>
        <begin position="530"/>
        <end position="540"/>
    </location>
</feature>
<name>A0A8B6CKA4_MYTGA</name>
<evidence type="ECO:0000259" key="2">
    <source>
        <dbReference type="PROSITE" id="PS51154"/>
    </source>
</evidence>
<evidence type="ECO:0000313" key="3">
    <source>
        <dbReference type="EMBL" id="VDI06303.1"/>
    </source>
</evidence>
<dbReference type="EMBL" id="UYJE01001908">
    <property type="protein sequence ID" value="VDI06303.1"/>
    <property type="molecule type" value="Genomic_DNA"/>
</dbReference>
<dbReference type="CDD" id="cd02907">
    <property type="entry name" value="Macro_Af1521_BAL-like"/>
    <property type="match status" value="1"/>
</dbReference>
<dbReference type="Pfam" id="PF01661">
    <property type="entry name" value="Macro"/>
    <property type="match status" value="1"/>
</dbReference>
<dbReference type="PANTHER" id="PTHR11106">
    <property type="entry name" value="GANGLIOSIDE INDUCED DIFFERENTIATION ASSOCIATED PROTEIN 2-RELATED"/>
    <property type="match status" value="1"/>
</dbReference>
<organism evidence="3 4">
    <name type="scientific">Mytilus galloprovincialis</name>
    <name type="common">Mediterranean mussel</name>
    <dbReference type="NCBI Taxonomy" id="29158"/>
    <lineage>
        <taxon>Eukaryota</taxon>
        <taxon>Metazoa</taxon>
        <taxon>Spiralia</taxon>
        <taxon>Lophotrochozoa</taxon>
        <taxon>Mollusca</taxon>
        <taxon>Bivalvia</taxon>
        <taxon>Autobranchia</taxon>
        <taxon>Pteriomorphia</taxon>
        <taxon>Mytilida</taxon>
        <taxon>Mytiloidea</taxon>
        <taxon>Mytilidae</taxon>
        <taxon>Mytilinae</taxon>
        <taxon>Mytilus</taxon>
    </lineage>
</organism>
<feature type="domain" description="Macro" evidence="2">
    <location>
        <begin position="539"/>
        <end position="728"/>
    </location>
</feature>
<dbReference type="SMART" id="SM00506">
    <property type="entry name" value="A1pp"/>
    <property type="match status" value="1"/>
</dbReference>
<dbReference type="Gene3D" id="3.40.220.10">
    <property type="entry name" value="Leucine Aminopeptidase, subunit E, domain 1"/>
    <property type="match status" value="1"/>
</dbReference>
<evidence type="ECO:0000256" key="1">
    <source>
        <dbReference type="SAM" id="MobiDB-lite"/>
    </source>
</evidence>
<comment type="caution">
    <text evidence="3">The sequence shown here is derived from an EMBL/GenBank/DDBJ whole genome shotgun (WGS) entry which is preliminary data.</text>
</comment>
<dbReference type="Proteomes" id="UP000596742">
    <property type="component" value="Unassembled WGS sequence"/>
</dbReference>
<dbReference type="OrthoDB" id="6159649at2759"/>
<gene>
    <name evidence="3" type="ORF">MGAL_10B092347B</name>
</gene>
<dbReference type="InterPro" id="IPR043472">
    <property type="entry name" value="Macro_dom-like"/>
</dbReference>
<feature type="region of interest" description="Disordered" evidence="1">
    <location>
        <begin position="515"/>
        <end position="540"/>
    </location>
</feature>
<accession>A0A8B6CKA4</accession>
<dbReference type="AlphaFoldDB" id="A0A8B6CKA4"/>
<sequence length="765" mass="86494">MVVFDLGALKVCNREHKVEGQILKVQVYYECLGQASIDDDGPKFKSLKPTVIPNIDPKMIEFLLNSETNKVAFEKQLSHHYAVVEWPDIKEIKDKLDVNCTLTEEVKDCRKLAKTWAKTVKTEAEKFFSMLTVKEIQTLQESWDDVMKQLRELNISNPESVAIKVVKEDCKIVIVGHKMPVDEVAEKVEIIMKDVAAEQDRKKLQVTEEVGLKHFQLLVLLYLHFLDKMKKEFEGLIVQVNMKKHIMIFTGMSSHVNAAKVKMFEQIQEITGVTAGKFSDGYIEFLKIPEVKTYVGRQLKQEGVLGVWNFQEGNIIMMYSLSDEGAVTACDVLKKSVIEAPITLEVKQSALLGTEIWNDEVKTVELEYQKALVKILVADSKTVVIYQTSAEDEGLMKEKVTDIFYRHATSEEKIQLPSSELRLLQEQYQTEISTLQQQCAKNGVTLNIDNIRVLIQGNLNGVKDAKQKIDGIVRSFCRKKYTMKKAGIVKHMTSEQGKIKISQVEKRNKVVVHLQTSEDSDDEDHRDQAQPISQRKTYTETAMCTTPSGQTIITVVGDITELDVDVIVNAANKELQHVGGLAKVIVDKGGKSIQKECDDYVSAKNRNKKMYEGEIFCSSPGKLNCKMISHAVGPVWQGGNHREEEFLGECIQASLEKTEDKKYKSIAFPALCAGVFGYPVKKATKVIIESIRDYIRANGSDTVIQRIYVCDVKEDTVADFISALERFYGADSVQKQRGRSGFVSSPQRRRHGMNDYFSCDVDTYN</sequence>
<dbReference type="Pfam" id="PF23084">
    <property type="entry name" value="KH_PARP14_1"/>
    <property type="match status" value="1"/>
</dbReference>
<dbReference type="SUPFAM" id="SSF52949">
    <property type="entry name" value="Macro domain-like"/>
    <property type="match status" value="1"/>
</dbReference>
<keyword evidence="4" id="KW-1185">Reference proteome</keyword>